<dbReference type="Pfam" id="PF04314">
    <property type="entry name" value="PCuAC"/>
    <property type="match status" value="1"/>
</dbReference>
<keyword evidence="3" id="KW-1185">Reference proteome</keyword>
<feature type="compositionally biased region" description="Basic and acidic residues" evidence="1">
    <location>
        <begin position="192"/>
        <end position="207"/>
    </location>
</feature>
<accession>A0ABW1J297</accession>
<organism evidence="2 3">
    <name type="scientific">Pseudonocardia hispaniensis</name>
    <dbReference type="NCBI Taxonomy" id="904933"/>
    <lineage>
        <taxon>Bacteria</taxon>
        <taxon>Bacillati</taxon>
        <taxon>Actinomycetota</taxon>
        <taxon>Actinomycetes</taxon>
        <taxon>Pseudonocardiales</taxon>
        <taxon>Pseudonocardiaceae</taxon>
        <taxon>Pseudonocardia</taxon>
    </lineage>
</organism>
<feature type="region of interest" description="Disordered" evidence="1">
    <location>
        <begin position="186"/>
        <end position="207"/>
    </location>
</feature>
<dbReference type="EMBL" id="JBHSQW010000025">
    <property type="protein sequence ID" value="MFC5994817.1"/>
    <property type="molecule type" value="Genomic_DNA"/>
</dbReference>
<dbReference type="Proteomes" id="UP001596302">
    <property type="component" value="Unassembled WGS sequence"/>
</dbReference>
<dbReference type="Gene3D" id="2.60.40.1890">
    <property type="entry name" value="PCu(A)C copper chaperone"/>
    <property type="match status" value="1"/>
</dbReference>
<sequence length="207" mass="21492">MRATERAPAFLSTDFQEMTMSVIRTGLPHRLAAAVLTLGVAVGAAGCGSSPTAADTPAKRASASSLVLIDGWVKAADEGMTAAFGKLVNSSGRDVHIVSATSPVTRSMELHEMAHADGGQMVMREKKDGLVVSAGGEHRLEPGGDHLMFMELTGPVRPGQDVPITLTAEDGSSVEVTAVARSYTGANEDYQGGDHDHDHDGHGHGGH</sequence>
<gene>
    <name evidence="2" type="ORF">ACFQE5_11405</name>
</gene>
<name>A0ABW1J297_9PSEU</name>
<dbReference type="InterPro" id="IPR007410">
    <property type="entry name" value="LpqE-like"/>
</dbReference>
<dbReference type="InterPro" id="IPR058248">
    <property type="entry name" value="Lxx211020-like"/>
</dbReference>
<evidence type="ECO:0000256" key="1">
    <source>
        <dbReference type="SAM" id="MobiDB-lite"/>
    </source>
</evidence>
<dbReference type="RefSeq" id="WP_379584837.1">
    <property type="nucleotide sequence ID" value="NZ_JBHSQW010000025.1"/>
</dbReference>
<evidence type="ECO:0000313" key="2">
    <source>
        <dbReference type="EMBL" id="MFC5994817.1"/>
    </source>
</evidence>
<evidence type="ECO:0000313" key="3">
    <source>
        <dbReference type="Proteomes" id="UP001596302"/>
    </source>
</evidence>
<dbReference type="PANTHER" id="PTHR36302:SF1">
    <property type="entry name" value="COPPER CHAPERONE PCU(A)C"/>
    <property type="match status" value="1"/>
</dbReference>
<proteinExistence type="predicted"/>
<protein>
    <submittedName>
        <fullName evidence="2">Copper chaperone PCu(A)C</fullName>
    </submittedName>
</protein>
<reference evidence="3" key="1">
    <citation type="journal article" date="2019" name="Int. J. Syst. Evol. Microbiol.">
        <title>The Global Catalogue of Microorganisms (GCM) 10K type strain sequencing project: providing services to taxonomists for standard genome sequencing and annotation.</title>
        <authorList>
            <consortium name="The Broad Institute Genomics Platform"/>
            <consortium name="The Broad Institute Genome Sequencing Center for Infectious Disease"/>
            <person name="Wu L."/>
            <person name="Ma J."/>
        </authorList>
    </citation>
    <scope>NUCLEOTIDE SEQUENCE [LARGE SCALE GENOMIC DNA]</scope>
    <source>
        <strain evidence="3">CCM 8391</strain>
    </source>
</reference>
<dbReference type="InterPro" id="IPR036182">
    <property type="entry name" value="PCuAC_sf"/>
</dbReference>
<dbReference type="SUPFAM" id="SSF110087">
    <property type="entry name" value="DR1885-like metal-binding protein"/>
    <property type="match status" value="1"/>
</dbReference>
<comment type="caution">
    <text evidence="2">The sequence shown here is derived from an EMBL/GenBank/DDBJ whole genome shotgun (WGS) entry which is preliminary data.</text>
</comment>
<dbReference type="PANTHER" id="PTHR36302">
    <property type="entry name" value="BLR7088 PROTEIN"/>
    <property type="match status" value="1"/>
</dbReference>